<organism evidence="3 4">
    <name type="scientific">Cellulomonas marina</name>
    <dbReference type="NCBI Taxonomy" id="988821"/>
    <lineage>
        <taxon>Bacteria</taxon>
        <taxon>Bacillati</taxon>
        <taxon>Actinomycetota</taxon>
        <taxon>Actinomycetes</taxon>
        <taxon>Micrococcales</taxon>
        <taxon>Cellulomonadaceae</taxon>
        <taxon>Cellulomonas</taxon>
    </lineage>
</organism>
<dbReference type="Gene3D" id="3.10.580.10">
    <property type="entry name" value="CBS-domain"/>
    <property type="match status" value="1"/>
</dbReference>
<dbReference type="EMBL" id="FOKA01000006">
    <property type="protein sequence ID" value="SFB08469.1"/>
    <property type="molecule type" value="Genomic_DNA"/>
</dbReference>
<dbReference type="STRING" id="988821.SAMN05421867_106188"/>
<evidence type="ECO:0000256" key="1">
    <source>
        <dbReference type="PROSITE-ProRule" id="PRU00703"/>
    </source>
</evidence>
<keyword evidence="1" id="KW-0129">CBS domain</keyword>
<dbReference type="InterPro" id="IPR000644">
    <property type="entry name" value="CBS_dom"/>
</dbReference>
<keyword evidence="4" id="KW-1185">Reference proteome</keyword>
<dbReference type="InterPro" id="IPR046342">
    <property type="entry name" value="CBS_dom_sf"/>
</dbReference>
<dbReference type="Pfam" id="PF00571">
    <property type="entry name" value="CBS"/>
    <property type="match status" value="1"/>
</dbReference>
<feature type="domain" description="CBS" evidence="2">
    <location>
        <begin position="280"/>
        <end position="338"/>
    </location>
</feature>
<reference evidence="3 4" key="1">
    <citation type="submission" date="2016-10" db="EMBL/GenBank/DDBJ databases">
        <authorList>
            <person name="de Groot N.N."/>
        </authorList>
    </citation>
    <scope>NUCLEOTIDE SEQUENCE [LARGE SCALE GENOMIC DNA]</scope>
    <source>
        <strain evidence="3 4">CGMCC 4.6945</strain>
    </source>
</reference>
<gene>
    <name evidence="3" type="ORF">SAMN05421867_106188</name>
</gene>
<sequence>MRAWMIRAGRNGEREEAALTGDRAIAGWDETGDLAPFDDRTSLRDYLRTVYPEASPALLANWTGQLWRFIAEIAIGDLVVMPCRSGEQPELAVGEVISGYFFDAEAADGFRHCIGVKWLQRVERSVFERDLLDSMGALLTIFELRRHDAAKRVADVAAGGEDPGWRAGEDEASGIATIDDLVARVTSSTGPIEMSIRQILGLWGVERRTDSSVALVEQGLADEGLVVTPGLSQGWLDNAVRVAEVDAQAATRADAQSSLGGLEEVRPAPVSVTISTLPSARSAVTAVGVNDTLELAITLLLQHDYSQLPVLNENGDIVGIVSWETIGKARLSKDAPALVDATAPARTVTLDAELLGVVSEVATRDFVLVRASDSYKAIGIVTVADLSRQFQIMARPFALIEEIERRLRRRVDERVPLAAMQAAVGNAKAAAKIEGAASLTMGNYKHLLASEETFRLLGWPLDHDRFFQLLCTVHKMRNNLMHFSTDPVEEPTMKEAQAFLEILRTVDPRQ</sequence>
<dbReference type="AlphaFoldDB" id="A0A1I0Y5B6"/>
<accession>A0A1I0Y5B6</accession>
<name>A0A1I0Y5B6_9CELL</name>
<dbReference type="OrthoDB" id="9781481at2"/>
<dbReference type="RefSeq" id="WP_090032416.1">
    <property type="nucleotide sequence ID" value="NZ_BONM01000021.1"/>
</dbReference>
<dbReference type="SUPFAM" id="SSF54631">
    <property type="entry name" value="CBS-domain pair"/>
    <property type="match status" value="1"/>
</dbReference>
<evidence type="ECO:0000313" key="4">
    <source>
        <dbReference type="Proteomes" id="UP000199012"/>
    </source>
</evidence>
<dbReference type="Proteomes" id="UP000199012">
    <property type="component" value="Unassembled WGS sequence"/>
</dbReference>
<protein>
    <submittedName>
        <fullName evidence="3">Restriction system protein</fullName>
    </submittedName>
</protein>
<evidence type="ECO:0000259" key="2">
    <source>
        <dbReference type="PROSITE" id="PS51371"/>
    </source>
</evidence>
<dbReference type="PROSITE" id="PS51371">
    <property type="entry name" value="CBS"/>
    <property type="match status" value="1"/>
</dbReference>
<evidence type="ECO:0000313" key="3">
    <source>
        <dbReference type="EMBL" id="SFB08469.1"/>
    </source>
</evidence>
<proteinExistence type="predicted"/>